<keyword evidence="1" id="KW-0560">Oxidoreductase</keyword>
<dbReference type="Gene3D" id="3.20.20.100">
    <property type="entry name" value="NADP-dependent oxidoreductase domain"/>
    <property type="match status" value="1"/>
</dbReference>
<feature type="domain" description="NADP-dependent oxidoreductase" evidence="2">
    <location>
        <begin position="71"/>
        <end position="325"/>
    </location>
</feature>
<dbReference type="GO" id="GO:0016616">
    <property type="term" value="F:oxidoreductase activity, acting on the CH-OH group of donors, NAD or NADP as acceptor"/>
    <property type="evidence" value="ECO:0007669"/>
    <property type="project" value="UniProtKB-ARBA"/>
</dbReference>
<evidence type="ECO:0000256" key="1">
    <source>
        <dbReference type="ARBA" id="ARBA00023002"/>
    </source>
</evidence>
<proteinExistence type="predicted"/>
<dbReference type="InterPro" id="IPR023210">
    <property type="entry name" value="NADP_OxRdtase_dom"/>
</dbReference>
<gene>
    <name evidence="3" type="ORF">WJX74_010200</name>
</gene>
<dbReference type="Proteomes" id="UP001438707">
    <property type="component" value="Unassembled WGS sequence"/>
</dbReference>
<comment type="caution">
    <text evidence="3">The sequence shown here is derived from an EMBL/GenBank/DDBJ whole genome shotgun (WGS) entry which is preliminary data.</text>
</comment>
<dbReference type="InterPro" id="IPR036812">
    <property type="entry name" value="NAD(P)_OxRdtase_dom_sf"/>
</dbReference>
<dbReference type="EMBL" id="JALJOS010000052">
    <property type="protein sequence ID" value="KAK9818972.1"/>
    <property type="molecule type" value="Genomic_DNA"/>
</dbReference>
<reference evidence="3 4" key="1">
    <citation type="journal article" date="2024" name="Nat. Commun.">
        <title>Phylogenomics reveals the evolutionary origins of lichenization in chlorophyte algae.</title>
        <authorList>
            <person name="Puginier C."/>
            <person name="Libourel C."/>
            <person name="Otte J."/>
            <person name="Skaloud P."/>
            <person name="Haon M."/>
            <person name="Grisel S."/>
            <person name="Petersen M."/>
            <person name="Berrin J.G."/>
            <person name="Delaux P.M."/>
            <person name="Dal Grande F."/>
            <person name="Keller J."/>
        </authorList>
    </citation>
    <scope>NUCLEOTIDE SEQUENCE [LARGE SCALE GENOMIC DNA]</scope>
    <source>
        <strain evidence="3 4">SAG 2145</strain>
    </source>
</reference>
<evidence type="ECO:0000313" key="4">
    <source>
        <dbReference type="Proteomes" id="UP001438707"/>
    </source>
</evidence>
<evidence type="ECO:0000313" key="3">
    <source>
        <dbReference type="EMBL" id="KAK9818972.1"/>
    </source>
</evidence>
<dbReference type="PANTHER" id="PTHR11732">
    <property type="entry name" value="ALDO/KETO REDUCTASE"/>
    <property type="match status" value="1"/>
</dbReference>
<evidence type="ECO:0000259" key="2">
    <source>
        <dbReference type="Pfam" id="PF00248"/>
    </source>
</evidence>
<keyword evidence="4" id="KW-1185">Reference proteome</keyword>
<dbReference type="PRINTS" id="PR00069">
    <property type="entry name" value="ALDKETRDTASE"/>
</dbReference>
<dbReference type="AlphaFoldDB" id="A0AAW1QB66"/>
<dbReference type="InterPro" id="IPR018170">
    <property type="entry name" value="Aldo/ket_reductase_CS"/>
</dbReference>
<dbReference type="FunFam" id="3.20.20.100:FF:000002">
    <property type="entry name" value="2,5-diketo-D-gluconic acid reductase A"/>
    <property type="match status" value="1"/>
</dbReference>
<dbReference type="SUPFAM" id="SSF51430">
    <property type="entry name" value="NAD(P)-linked oxidoreductase"/>
    <property type="match status" value="1"/>
</dbReference>
<dbReference type="InterPro" id="IPR020471">
    <property type="entry name" value="AKR"/>
</dbReference>
<dbReference type="Pfam" id="PF00248">
    <property type="entry name" value="Aldo_ket_red"/>
    <property type="match status" value="1"/>
</dbReference>
<organism evidence="3 4">
    <name type="scientific">Apatococcus lobatus</name>
    <dbReference type="NCBI Taxonomy" id="904363"/>
    <lineage>
        <taxon>Eukaryota</taxon>
        <taxon>Viridiplantae</taxon>
        <taxon>Chlorophyta</taxon>
        <taxon>core chlorophytes</taxon>
        <taxon>Trebouxiophyceae</taxon>
        <taxon>Chlorellales</taxon>
        <taxon>Chlorellaceae</taxon>
        <taxon>Apatococcus</taxon>
    </lineage>
</organism>
<dbReference type="PROSITE" id="PS00062">
    <property type="entry name" value="ALDOKETO_REDUCTASE_2"/>
    <property type="match status" value="1"/>
</dbReference>
<name>A0AAW1QB66_9CHLO</name>
<dbReference type="CDD" id="cd19071">
    <property type="entry name" value="AKR_AKR1-5-like"/>
    <property type="match status" value="1"/>
</dbReference>
<sequence>MATISQRPWASKAVITAAAGAAIFFIGIGSAFVSKSSLDDTHAEMAPERIAANTPMVTLNTGQHMPLFGLGTSGINGEQCTNSVRKAIQLGYRHIDSAIMYGNDEFTGRALAAALDAGEVKREDLFVVSKLPQNEHEQSRVEPALRAALKRLRLDYVDLFLVHWPCTDKPGPTLNPPMQETWKGMEAVVDAGLTRGIGISNFSPEKIIEWFSDARIYPSVNQVEVHPHWRNQRLLDFCKDKGIHVTAYGPLTSPGNMAGKFPILLKDETVVKIAQEEGKSPAQVLLQWGLRHGTSVIPEGKSEAHQKDNLGSIGWELSNEHYKTLSTLPYQAKYFTGQGMGYSEKGPWYTFEDLWNEPKPDTDP</sequence>
<accession>A0AAW1QB66</accession>
<protein>
    <recommendedName>
        <fullName evidence="2">NADP-dependent oxidoreductase domain-containing protein</fullName>
    </recommendedName>
</protein>